<feature type="region of interest" description="Disordered" evidence="4">
    <location>
        <begin position="225"/>
        <end position="273"/>
    </location>
</feature>
<dbReference type="CDD" id="cd01389">
    <property type="entry name" value="HMG-box_ROX1-like"/>
    <property type="match status" value="1"/>
</dbReference>
<feature type="region of interest" description="Disordered" evidence="4">
    <location>
        <begin position="65"/>
        <end position="86"/>
    </location>
</feature>
<evidence type="ECO:0000256" key="3">
    <source>
        <dbReference type="PROSITE-ProRule" id="PRU00267"/>
    </source>
</evidence>
<evidence type="ECO:0000256" key="1">
    <source>
        <dbReference type="ARBA" id="ARBA00023125"/>
    </source>
</evidence>
<evidence type="ECO:0000313" key="7">
    <source>
        <dbReference type="Proteomes" id="UP000054166"/>
    </source>
</evidence>
<dbReference type="OrthoDB" id="6247875at2759"/>
<dbReference type="PANTHER" id="PTHR10270:SF161">
    <property type="entry name" value="SEX-DETERMINING REGION Y PROTEIN"/>
    <property type="match status" value="1"/>
</dbReference>
<evidence type="ECO:0000313" key="6">
    <source>
        <dbReference type="EMBL" id="KIM76030.1"/>
    </source>
</evidence>
<proteinExistence type="predicted"/>
<keyword evidence="1 3" id="KW-0238">DNA-binding</keyword>
<protein>
    <recommendedName>
        <fullName evidence="5">HMG box domain-containing protein</fullName>
    </recommendedName>
</protein>
<keyword evidence="3" id="KW-0539">Nucleus</keyword>
<dbReference type="GO" id="GO:0001228">
    <property type="term" value="F:DNA-binding transcription activator activity, RNA polymerase II-specific"/>
    <property type="evidence" value="ECO:0007669"/>
    <property type="project" value="TreeGrafter"/>
</dbReference>
<evidence type="ECO:0000256" key="2">
    <source>
        <dbReference type="ARBA" id="ARBA00023163"/>
    </source>
</evidence>
<feature type="DNA-binding region" description="HMG box" evidence="3">
    <location>
        <begin position="83"/>
        <end position="152"/>
    </location>
</feature>
<dbReference type="GO" id="GO:0000978">
    <property type="term" value="F:RNA polymerase II cis-regulatory region sequence-specific DNA binding"/>
    <property type="evidence" value="ECO:0007669"/>
    <property type="project" value="TreeGrafter"/>
</dbReference>
<dbReference type="InterPro" id="IPR050140">
    <property type="entry name" value="SRY-related_HMG-box_TF-like"/>
</dbReference>
<name>A0A0C3EU42_PILCF</name>
<dbReference type="Gene3D" id="1.10.30.10">
    <property type="entry name" value="High mobility group box domain"/>
    <property type="match status" value="1"/>
</dbReference>
<keyword evidence="2" id="KW-0804">Transcription</keyword>
<feature type="region of interest" description="Disordered" evidence="4">
    <location>
        <begin position="152"/>
        <end position="172"/>
    </location>
</feature>
<accession>A0A0C3EU42</accession>
<feature type="compositionally biased region" description="Basic and acidic residues" evidence="4">
    <location>
        <begin position="162"/>
        <end position="172"/>
    </location>
</feature>
<dbReference type="PROSITE" id="PS50118">
    <property type="entry name" value="HMG_BOX_2"/>
    <property type="match status" value="1"/>
</dbReference>
<reference evidence="7" key="2">
    <citation type="submission" date="2015-01" db="EMBL/GenBank/DDBJ databases">
        <title>Evolutionary Origins and Diversification of the Mycorrhizal Mutualists.</title>
        <authorList>
            <consortium name="DOE Joint Genome Institute"/>
            <consortium name="Mycorrhizal Genomics Consortium"/>
            <person name="Kohler A."/>
            <person name="Kuo A."/>
            <person name="Nagy L.G."/>
            <person name="Floudas D."/>
            <person name="Copeland A."/>
            <person name="Barry K.W."/>
            <person name="Cichocki N."/>
            <person name="Veneault-Fourrey C."/>
            <person name="LaButti K."/>
            <person name="Lindquist E.A."/>
            <person name="Lipzen A."/>
            <person name="Lundell T."/>
            <person name="Morin E."/>
            <person name="Murat C."/>
            <person name="Riley R."/>
            <person name="Ohm R."/>
            <person name="Sun H."/>
            <person name="Tunlid A."/>
            <person name="Henrissat B."/>
            <person name="Grigoriev I.V."/>
            <person name="Hibbett D.S."/>
            <person name="Martin F."/>
        </authorList>
    </citation>
    <scope>NUCLEOTIDE SEQUENCE [LARGE SCALE GENOMIC DNA]</scope>
    <source>
        <strain evidence="7">F 1598</strain>
    </source>
</reference>
<dbReference type="InParanoid" id="A0A0C3EU42"/>
<dbReference type="AlphaFoldDB" id="A0A0C3EU42"/>
<evidence type="ECO:0000259" key="5">
    <source>
        <dbReference type="PROSITE" id="PS50118"/>
    </source>
</evidence>
<dbReference type="SMART" id="SM00398">
    <property type="entry name" value="HMG"/>
    <property type="match status" value="1"/>
</dbReference>
<feature type="domain" description="HMG box" evidence="5">
    <location>
        <begin position="83"/>
        <end position="152"/>
    </location>
</feature>
<dbReference type="InterPro" id="IPR036910">
    <property type="entry name" value="HMG_box_dom_sf"/>
</dbReference>
<keyword evidence="7" id="KW-1185">Reference proteome</keyword>
<dbReference type="Proteomes" id="UP000054166">
    <property type="component" value="Unassembled WGS sequence"/>
</dbReference>
<organism evidence="6 7">
    <name type="scientific">Piloderma croceum (strain F 1598)</name>
    <dbReference type="NCBI Taxonomy" id="765440"/>
    <lineage>
        <taxon>Eukaryota</taxon>
        <taxon>Fungi</taxon>
        <taxon>Dikarya</taxon>
        <taxon>Basidiomycota</taxon>
        <taxon>Agaricomycotina</taxon>
        <taxon>Agaricomycetes</taxon>
        <taxon>Agaricomycetidae</taxon>
        <taxon>Atheliales</taxon>
        <taxon>Atheliaceae</taxon>
        <taxon>Piloderma</taxon>
    </lineage>
</organism>
<dbReference type="HOGENOM" id="CLU_034202_0_0_1"/>
<dbReference type="InterPro" id="IPR009071">
    <property type="entry name" value="HMG_box_dom"/>
</dbReference>
<dbReference type="PANTHER" id="PTHR10270">
    <property type="entry name" value="SOX TRANSCRIPTION FACTOR"/>
    <property type="match status" value="1"/>
</dbReference>
<dbReference type="GO" id="GO:0005634">
    <property type="term" value="C:nucleus"/>
    <property type="evidence" value="ECO:0007669"/>
    <property type="project" value="UniProtKB-UniRule"/>
</dbReference>
<feature type="compositionally biased region" description="Polar residues" evidence="4">
    <location>
        <begin position="242"/>
        <end position="269"/>
    </location>
</feature>
<reference evidence="6 7" key="1">
    <citation type="submission" date="2014-04" db="EMBL/GenBank/DDBJ databases">
        <authorList>
            <consortium name="DOE Joint Genome Institute"/>
            <person name="Kuo A."/>
            <person name="Tarkka M."/>
            <person name="Buscot F."/>
            <person name="Kohler A."/>
            <person name="Nagy L.G."/>
            <person name="Floudas D."/>
            <person name="Copeland A."/>
            <person name="Barry K.W."/>
            <person name="Cichocki N."/>
            <person name="Veneault-Fourrey C."/>
            <person name="LaButti K."/>
            <person name="Lindquist E.A."/>
            <person name="Lipzen A."/>
            <person name="Lundell T."/>
            <person name="Morin E."/>
            <person name="Murat C."/>
            <person name="Sun H."/>
            <person name="Tunlid A."/>
            <person name="Henrissat B."/>
            <person name="Grigoriev I.V."/>
            <person name="Hibbett D.S."/>
            <person name="Martin F."/>
            <person name="Nordberg H.P."/>
            <person name="Cantor M.N."/>
            <person name="Hua S.X."/>
        </authorList>
    </citation>
    <scope>NUCLEOTIDE SEQUENCE [LARGE SCALE GENOMIC DNA]</scope>
    <source>
        <strain evidence="6 7">F 1598</strain>
    </source>
</reference>
<dbReference type="STRING" id="765440.A0A0C3EU42"/>
<dbReference type="SUPFAM" id="SSF47095">
    <property type="entry name" value="HMG-box"/>
    <property type="match status" value="1"/>
</dbReference>
<gene>
    <name evidence="6" type="ORF">PILCRDRAFT_826683</name>
</gene>
<sequence length="470" mass="52102">MPADRTRANRAPVHGPHITWAVPVEPNSSHQNIAFATNVTPITFNEPPALVDAPPEAILFPPPAECSTGRRPAHSKKKPENHIPRPPNAFILFRSSFIKSQHVSTEVETNHSTLSKIIGLTWQNLPHEERQVWHAKAKAALDEHKRRFPSYAFRPSHTRGKGGTEKRKVREVGPKDVKRCEKIAELLVEGKKGEELDAAIQEFDRTHVPEVVTRFEAPLTARMYRRSSSEPAPDTEEPKPFLQSSAPSPRSQRIRAASTQPTRNTTPSLSPAALSTPVELVPEHFYDASLTSGYTQPTEYSFAQKAEPSFNFNSFLFEEARSPYDPPTPASVDNSVDMFCHNMSQRPPAPLSINTSFSQEWNPPSPFSSSPSTPQLYSQQSSPCMSHTASADVEDTFAMADFNLDAFDNPSFDHQSLDMTHSAFLSSEFDALAKESAFGSLDQSKPQLAGQDLDFSAFMSSLQSSTPYTI</sequence>
<dbReference type="EMBL" id="KN833039">
    <property type="protein sequence ID" value="KIM76030.1"/>
    <property type="molecule type" value="Genomic_DNA"/>
</dbReference>
<dbReference type="GO" id="GO:0030154">
    <property type="term" value="P:cell differentiation"/>
    <property type="evidence" value="ECO:0007669"/>
    <property type="project" value="TreeGrafter"/>
</dbReference>
<feature type="region of interest" description="Disordered" evidence="4">
    <location>
        <begin position="357"/>
        <end position="383"/>
    </location>
</feature>
<dbReference type="Pfam" id="PF00505">
    <property type="entry name" value="HMG_box"/>
    <property type="match status" value="1"/>
</dbReference>
<evidence type="ECO:0000256" key="4">
    <source>
        <dbReference type="SAM" id="MobiDB-lite"/>
    </source>
</evidence>